<dbReference type="CDD" id="cd06267">
    <property type="entry name" value="PBP1_LacI_sugar_binding-like"/>
    <property type="match status" value="1"/>
</dbReference>
<dbReference type="Gene3D" id="3.40.50.2300">
    <property type="match status" value="2"/>
</dbReference>
<dbReference type="OrthoDB" id="3510266at2"/>
<feature type="domain" description="HTH lacI-type" evidence="4">
    <location>
        <begin position="3"/>
        <end position="57"/>
    </location>
</feature>
<dbReference type="SUPFAM" id="SSF47413">
    <property type="entry name" value="lambda repressor-like DNA-binding domains"/>
    <property type="match status" value="1"/>
</dbReference>
<dbReference type="Pfam" id="PF13377">
    <property type="entry name" value="Peripla_BP_3"/>
    <property type="match status" value="1"/>
</dbReference>
<evidence type="ECO:0000256" key="1">
    <source>
        <dbReference type="ARBA" id="ARBA00023015"/>
    </source>
</evidence>
<reference evidence="5 6" key="1">
    <citation type="journal article" date="2014" name="Appl. Environ. Microbiol.">
        <title>Genomic encyclopedia of type strains of the genus Bifidobacterium.</title>
        <authorList>
            <person name="Milani C."/>
            <person name="Lugli G.A."/>
            <person name="Duranti S."/>
            <person name="Turroni F."/>
            <person name="Bottacini F."/>
            <person name="Mangifesta M."/>
            <person name="Sanchez B."/>
            <person name="Viappiani A."/>
            <person name="Mancabelli L."/>
            <person name="Taminiau B."/>
            <person name="Delcenserie V."/>
            <person name="Barrangou R."/>
            <person name="Margolles A."/>
            <person name="van Sinderen D."/>
            <person name="Ventura M."/>
        </authorList>
    </citation>
    <scope>NUCLEOTIDE SEQUENCE [LARGE SCALE GENOMIC DNA]</scope>
    <source>
        <strain evidence="5 6">LMG 11587</strain>
    </source>
</reference>
<accession>A0A087VSN2</accession>
<protein>
    <submittedName>
        <fullName evidence="5">LacI-type transcriptional regulator</fullName>
    </submittedName>
</protein>
<dbReference type="KEGG" id="bii:BINDI_0081"/>
<dbReference type="InterPro" id="IPR028082">
    <property type="entry name" value="Peripla_BP_I"/>
</dbReference>
<dbReference type="Gene3D" id="1.10.260.40">
    <property type="entry name" value="lambda repressor-like DNA-binding domains"/>
    <property type="match status" value="1"/>
</dbReference>
<dbReference type="RefSeq" id="WP_033491755.1">
    <property type="nucleotide sequence ID" value="NZ_CP006018.1"/>
</dbReference>
<dbReference type="GO" id="GO:0000976">
    <property type="term" value="F:transcription cis-regulatory region binding"/>
    <property type="evidence" value="ECO:0007669"/>
    <property type="project" value="TreeGrafter"/>
</dbReference>
<evidence type="ECO:0000256" key="3">
    <source>
        <dbReference type="ARBA" id="ARBA00023163"/>
    </source>
</evidence>
<dbReference type="InterPro" id="IPR000843">
    <property type="entry name" value="HTH_LacI"/>
</dbReference>
<keyword evidence="2" id="KW-0238">DNA-binding</keyword>
<evidence type="ECO:0000313" key="6">
    <source>
        <dbReference type="Proteomes" id="UP000028569"/>
    </source>
</evidence>
<dbReference type="CDD" id="cd01392">
    <property type="entry name" value="HTH_LacI"/>
    <property type="match status" value="1"/>
</dbReference>
<evidence type="ECO:0000313" key="5">
    <source>
        <dbReference type="EMBL" id="AIC91367.1"/>
    </source>
</evidence>
<gene>
    <name evidence="5" type="ORF">BINDI_0081</name>
</gene>
<dbReference type="Pfam" id="PF00356">
    <property type="entry name" value="LacI"/>
    <property type="match status" value="1"/>
</dbReference>
<dbReference type="Proteomes" id="UP000028569">
    <property type="component" value="Chromosome"/>
</dbReference>
<dbReference type="PROSITE" id="PS50932">
    <property type="entry name" value="HTH_LACI_2"/>
    <property type="match status" value="1"/>
</dbReference>
<name>A0A087VSN2_9BIFI</name>
<keyword evidence="3" id="KW-0804">Transcription</keyword>
<organism evidence="5 6">
    <name type="scientific">Bifidobacterium [indicum] DSM 20214 = LMG 11587</name>
    <dbReference type="NCBI Taxonomy" id="1341694"/>
    <lineage>
        <taxon>Bacteria</taxon>
        <taxon>Bacillati</taxon>
        <taxon>Actinomycetota</taxon>
        <taxon>Actinomycetes</taxon>
        <taxon>Bifidobacteriales</taxon>
        <taxon>Bifidobacteriaceae</taxon>
        <taxon>Bifidobacterium</taxon>
    </lineage>
</organism>
<dbReference type="SUPFAM" id="SSF53822">
    <property type="entry name" value="Periplasmic binding protein-like I"/>
    <property type="match status" value="1"/>
</dbReference>
<evidence type="ECO:0000259" key="4">
    <source>
        <dbReference type="PROSITE" id="PS50932"/>
    </source>
</evidence>
<dbReference type="GeneID" id="91565586"/>
<dbReference type="AlphaFoldDB" id="A0A087VSN2"/>
<dbReference type="PANTHER" id="PTHR30146:SF109">
    <property type="entry name" value="HTH-TYPE TRANSCRIPTIONAL REGULATOR GALS"/>
    <property type="match status" value="1"/>
</dbReference>
<dbReference type="SMART" id="SM00354">
    <property type="entry name" value="HTH_LACI"/>
    <property type="match status" value="1"/>
</dbReference>
<dbReference type="InterPro" id="IPR046335">
    <property type="entry name" value="LacI/GalR-like_sensor"/>
</dbReference>
<dbReference type="EMBL" id="CP006018">
    <property type="protein sequence ID" value="AIC91367.1"/>
    <property type="molecule type" value="Genomic_DNA"/>
</dbReference>
<evidence type="ECO:0000256" key="2">
    <source>
        <dbReference type="ARBA" id="ARBA00023125"/>
    </source>
</evidence>
<proteinExistence type="predicted"/>
<sequence>MESTIQDVARQAKVSVSTVSRSFTRPDLVSERTRAKVLAIADELNFSISRSATALKSGQSLRVAVLINDHLNTWFNSTIMEGFNSVFLKAGYDISICQITSGQARRRFFEELPVKRNVDAVIVTSFDIEPVEISRLISVNVPIVSLNVTEEDGFMASTRIDDEQGGRLSAEHLMALGHRRLAYIRSTPVASLHFSIQARLDGFITACRSRGIEPTVLAAPADDNPIPQVLTQLMNLDQRPTGIACQEDSLAVPLIFQLERCGIKVPGDMSVIGYDDSRFAEDIGLTTIRQQPYDMAVSLAGKTLELIEGRELEHPHDLVSPTLVLRSSTAAPGGTSD</sequence>
<dbReference type="InterPro" id="IPR010982">
    <property type="entry name" value="Lambda_DNA-bd_dom_sf"/>
</dbReference>
<keyword evidence="1" id="KW-0805">Transcription regulation</keyword>
<dbReference type="GO" id="GO:0003700">
    <property type="term" value="F:DNA-binding transcription factor activity"/>
    <property type="evidence" value="ECO:0007669"/>
    <property type="project" value="TreeGrafter"/>
</dbReference>
<dbReference type="HOGENOM" id="CLU_037628_6_4_11"/>
<dbReference type="PANTHER" id="PTHR30146">
    <property type="entry name" value="LACI-RELATED TRANSCRIPTIONAL REPRESSOR"/>
    <property type="match status" value="1"/>
</dbReference>
<keyword evidence="6" id="KW-1185">Reference proteome</keyword>